<sequence>MTFPFAETEAYHQRAFKPIGATGAGNNEDQIVLMHLERKQMCVLDSSAGGPDRPLAIWSFLVQYMDKDGPLPDVPALAEYPNRTPGLGSWDEWKKGALRDPFLSWKAEWNSMPKALKEYAEEHGVDAMLAYRDRQQAEKAPSASRRTG</sequence>
<comment type="caution">
    <text evidence="1">The sequence shown here is derived from an EMBL/GenBank/DDBJ whole genome shotgun (WGS) entry which is preliminary data.</text>
</comment>
<reference evidence="2" key="1">
    <citation type="submission" date="2017-05" db="EMBL/GenBank/DDBJ databases">
        <authorList>
            <person name="Sharma S."/>
            <person name="Sidhu C."/>
            <person name="Pinnaka A.K."/>
        </authorList>
    </citation>
    <scope>NUCLEOTIDE SEQUENCE [LARGE SCALE GENOMIC DNA]</scope>
    <source>
        <strain evidence="2">AK93</strain>
    </source>
</reference>
<proteinExistence type="predicted"/>
<organism evidence="1 2">
    <name type="scientific">Alkalilimnicola ehrlichii</name>
    <dbReference type="NCBI Taxonomy" id="351052"/>
    <lineage>
        <taxon>Bacteria</taxon>
        <taxon>Pseudomonadati</taxon>
        <taxon>Pseudomonadota</taxon>
        <taxon>Gammaproteobacteria</taxon>
        <taxon>Chromatiales</taxon>
        <taxon>Ectothiorhodospiraceae</taxon>
        <taxon>Alkalilimnicola</taxon>
    </lineage>
</organism>
<accession>A0A3E0WVN3</accession>
<dbReference type="RefSeq" id="WP_116301908.1">
    <property type="nucleotide sequence ID" value="NZ_NFZV01000007.1"/>
</dbReference>
<keyword evidence="2" id="KW-1185">Reference proteome</keyword>
<gene>
    <name evidence="1" type="ORF">CAL65_10800</name>
</gene>
<dbReference type="Proteomes" id="UP000256763">
    <property type="component" value="Unassembled WGS sequence"/>
</dbReference>
<name>A0A3E0WVN3_9GAMM</name>
<protein>
    <submittedName>
        <fullName evidence="1">Uncharacterized protein</fullName>
    </submittedName>
</protein>
<dbReference type="AlphaFoldDB" id="A0A3E0WVN3"/>
<evidence type="ECO:0000313" key="2">
    <source>
        <dbReference type="Proteomes" id="UP000256763"/>
    </source>
</evidence>
<evidence type="ECO:0000313" key="1">
    <source>
        <dbReference type="EMBL" id="RFA36459.1"/>
    </source>
</evidence>
<dbReference type="EMBL" id="NFZW01000009">
    <property type="protein sequence ID" value="RFA36459.1"/>
    <property type="molecule type" value="Genomic_DNA"/>
</dbReference>
<dbReference type="OrthoDB" id="6160351at2"/>